<dbReference type="AlphaFoldDB" id="A0AA38HRH6"/>
<evidence type="ECO:0000313" key="2">
    <source>
        <dbReference type="Proteomes" id="UP001168821"/>
    </source>
</evidence>
<protein>
    <submittedName>
        <fullName evidence="1">Uncharacterized protein</fullName>
    </submittedName>
</protein>
<dbReference type="SMART" id="SM00696">
    <property type="entry name" value="DM9"/>
    <property type="match status" value="1"/>
</dbReference>
<name>A0AA38HRH6_9CUCU</name>
<evidence type="ECO:0000313" key="1">
    <source>
        <dbReference type="EMBL" id="KAJ3642678.1"/>
    </source>
</evidence>
<organism evidence="1 2">
    <name type="scientific">Zophobas morio</name>
    <dbReference type="NCBI Taxonomy" id="2755281"/>
    <lineage>
        <taxon>Eukaryota</taxon>
        <taxon>Metazoa</taxon>
        <taxon>Ecdysozoa</taxon>
        <taxon>Arthropoda</taxon>
        <taxon>Hexapoda</taxon>
        <taxon>Insecta</taxon>
        <taxon>Pterygota</taxon>
        <taxon>Neoptera</taxon>
        <taxon>Endopterygota</taxon>
        <taxon>Coleoptera</taxon>
        <taxon>Polyphaga</taxon>
        <taxon>Cucujiformia</taxon>
        <taxon>Tenebrionidae</taxon>
        <taxon>Zophobas</taxon>
    </lineage>
</organism>
<dbReference type="PANTHER" id="PTHR31649">
    <property type="entry name" value="AGAP009604-PA"/>
    <property type="match status" value="1"/>
</dbReference>
<sequence>MNQCNCHHHDHHSVPAGYYWRDYTDEIPEDAFPGGLDSNSKHTYIGQAFLAGEGVIPTTLYPGQTGLNLPCNWKVNYSEISMKILCTSSCSSLSWENTTNKELPWTTAGKRAVIGGHQRRGKLNVGRVLHQGELIVGKVHSIEPEQGEMYFVSGDKEISVNSYQVLVESSCK</sequence>
<dbReference type="Proteomes" id="UP001168821">
    <property type="component" value="Unassembled WGS sequence"/>
</dbReference>
<proteinExistence type="predicted"/>
<dbReference type="EMBL" id="JALNTZ010000008">
    <property type="protein sequence ID" value="KAJ3642678.1"/>
    <property type="molecule type" value="Genomic_DNA"/>
</dbReference>
<dbReference type="InterPro" id="IPR006616">
    <property type="entry name" value="DM9_repeat"/>
</dbReference>
<dbReference type="Pfam" id="PF11901">
    <property type="entry name" value="DM9"/>
    <property type="match status" value="1"/>
</dbReference>
<dbReference type="PANTHER" id="PTHR31649:SF10">
    <property type="entry name" value="IP19903P-RELATED"/>
    <property type="match status" value="1"/>
</dbReference>
<keyword evidence="2" id="KW-1185">Reference proteome</keyword>
<accession>A0AA38HRH6</accession>
<comment type="caution">
    <text evidence="1">The sequence shown here is derived from an EMBL/GenBank/DDBJ whole genome shotgun (WGS) entry which is preliminary data.</text>
</comment>
<reference evidence="1" key="1">
    <citation type="journal article" date="2023" name="G3 (Bethesda)">
        <title>Whole genome assemblies of Zophobas morio and Tenebrio molitor.</title>
        <authorList>
            <person name="Kaur S."/>
            <person name="Stinson S.A."/>
            <person name="diCenzo G.C."/>
        </authorList>
    </citation>
    <scope>NUCLEOTIDE SEQUENCE</scope>
    <source>
        <strain evidence="1">QUZm001</strain>
    </source>
</reference>
<gene>
    <name evidence="1" type="ORF">Zmor_025439</name>
</gene>